<reference evidence="4" key="1">
    <citation type="journal article" date="2014" name="BMC Genomics">
        <title>The genome sequence of the biocontrol fungus Metarhizium anisopliae and comparative genomics of Metarhizium species.</title>
        <authorList>
            <person name="Pattemore J.A."/>
            <person name="Hane J.K."/>
            <person name="Williams A.H."/>
            <person name="Wilson B.A."/>
            <person name="Stodart B.J."/>
            <person name="Ash G.J."/>
        </authorList>
    </citation>
    <scope>NUCLEOTIDE SEQUENCE [LARGE SCALE GENOMIC DNA]</scope>
    <source>
        <strain evidence="4">BRIP 53293</strain>
    </source>
</reference>
<feature type="region of interest" description="Disordered" evidence="2">
    <location>
        <begin position="263"/>
        <end position="286"/>
    </location>
</feature>
<dbReference type="InterPro" id="IPR039261">
    <property type="entry name" value="FNR_nucleotide-bd"/>
</dbReference>
<dbReference type="GO" id="GO:0005886">
    <property type="term" value="C:plasma membrane"/>
    <property type="evidence" value="ECO:0007669"/>
    <property type="project" value="TreeGrafter"/>
</dbReference>
<dbReference type="AlphaFoldDB" id="A0A0D9NIF4"/>
<evidence type="ECO:0000256" key="2">
    <source>
        <dbReference type="SAM" id="MobiDB-lite"/>
    </source>
</evidence>
<proteinExistence type="predicted"/>
<dbReference type="GO" id="GO:0006879">
    <property type="term" value="P:intracellular iron ion homeostasis"/>
    <property type="evidence" value="ECO:0007669"/>
    <property type="project" value="TreeGrafter"/>
</dbReference>
<name>A0A0D9NIF4_METAN</name>
<evidence type="ECO:0008006" key="5">
    <source>
        <dbReference type="Google" id="ProtNLM"/>
    </source>
</evidence>
<dbReference type="Gene3D" id="3.40.50.80">
    <property type="entry name" value="Nucleotide-binding domain of ferredoxin-NADP reductase (FNR) module"/>
    <property type="match status" value="1"/>
</dbReference>
<accession>A0A0D9NIF4</accession>
<keyword evidence="1" id="KW-0813">Transport</keyword>
<evidence type="ECO:0000313" key="4">
    <source>
        <dbReference type="Proteomes" id="UP000054544"/>
    </source>
</evidence>
<dbReference type="GO" id="GO:0006826">
    <property type="term" value="P:iron ion transport"/>
    <property type="evidence" value="ECO:0007669"/>
    <property type="project" value="TreeGrafter"/>
</dbReference>
<evidence type="ECO:0000256" key="1">
    <source>
        <dbReference type="ARBA" id="ARBA00022448"/>
    </source>
</evidence>
<dbReference type="InterPro" id="IPR051410">
    <property type="entry name" value="Ferric/Cupric_Reductase"/>
</dbReference>
<dbReference type="GO" id="GO:0000293">
    <property type="term" value="F:ferric-chelate reductase activity"/>
    <property type="evidence" value="ECO:0007669"/>
    <property type="project" value="TreeGrafter"/>
</dbReference>
<dbReference type="GO" id="GO:0015677">
    <property type="term" value="P:copper ion import"/>
    <property type="evidence" value="ECO:0007669"/>
    <property type="project" value="TreeGrafter"/>
</dbReference>
<dbReference type="PANTHER" id="PTHR32361">
    <property type="entry name" value="FERRIC/CUPRIC REDUCTASE TRANSMEMBRANE COMPONENT"/>
    <property type="match status" value="1"/>
</dbReference>
<organism evidence="3 4">
    <name type="scientific">Metarhizium anisopliae BRIP 53293</name>
    <dbReference type="NCBI Taxonomy" id="1291518"/>
    <lineage>
        <taxon>Eukaryota</taxon>
        <taxon>Fungi</taxon>
        <taxon>Dikarya</taxon>
        <taxon>Ascomycota</taxon>
        <taxon>Pezizomycotina</taxon>
        <taxon>Sordariomycetes</taxon>
        <taxon>Hypocreomycetidae</taxon>
        <taxon>Hypocreales</taxon>
        <taxon>Clavicipitaceae</taxon>
        <taxon>Metarhizium</taxon>
    </lineage>
</organism>
<keyword evidence="4" id="KW-1185">Reference proteome</keyword>
<gene>
    <name evidence="3" type="ORF">H634G_10925</name>
</gene>
<sequence length="286" mass="32970">MEGQDGRVLNIQLKKPIKARPGYFYIRAPELSPAMQSQPIHMLWWQPNAPSIQHFAVLTDQVKRAPSLGRFPIRLDGPYQEDLHLGKYEAVMFVAQGPALSRVLPHLLYLTTRITRDKFAKVQSNRWYLDGLFSDKTRKVDLYWKMDQNDDISSVSAYFHELSDCGADSKVQAWIFYPEGLPRQTRLPRPKGRQHWFPFDGDFLRQVSSAIETQSKRTPGRAKVVICGSEVFNSTVRRDIRNYIQADNLISLSELVTMSWATNEKGNKQQQKLRKTDVGHAGHREK</sequence>
<dbReference type="Proteomes" id="UP000054544">
    <property type="component" value="Unassembled WGS sequence"/>
</dbReference>
<protein>
    <recommendedName>
        <fullName evidence="5">FAD-binding FR-type domain-containing protein</fullName>
    </recommendedName>
</protein>
<dbReference type="PANTHER" id="PTHR32361:SF9">
    <property type="entry name" value="FERRIC REDUCTASE TRANSMEMBRANE COMPONENT 3-RELATED"/>
    <property type="match status" value="1"/>
</dbReference>
<dbReference type="STRING" id="1291518.A0A0D9NIF4"/>
<dbReference type="OrthoDB" id="4932376at2759"/>
<dbReference type="EMBL" id="KE384777">
    <property type="protein sequence ID" value="KJK73817.1"/>
    <property type="molecule type" value="Genomic_DNA"/>
</dbReference>
<feature type="compositionally biased region" description="Basic and acidic residues" evidence="2">
    <location>
        <begin position="274"/>
        <end position="286"/>
    </location>
</feature>
<evidence type="ECO:0000313" key="3">
    <source>
        <dbReference type="EMBL" id="KJK73817.1"/>
    </source>
</evidence>